<gene>
    <name evidence="2" type="ORF">ACA1_036540</name>
</gene>
<feature type="compositionally biased region" description="Acidic residues" evidence="1">
    <location>
        <begin position="101"/>
        <end position="110"/>
    </location>
</feature>
<organism evidence="2 3">
    <name type="scientific">Acanthamoeba castellanii (strain ATCC 30010 / Neff)</name>
    <dbReference type="NCBI Taxonomy" id="1257118"/>
    <lineage>
        <taxon>Eukaryota</taxon>
        <taxon>Amoebozoa</taxon>
        <taxon>Discosea</taxon>
        <taxon>Longamoebia</taxon>
        <taxon>Centramoebida</taxon>
        <taxon>Acanthamoebidae</taxon>
        <taxon>Acanthamoeba</taxon>
    </lineage>
</organism>
<keyword evidence="3" id="KW-1185">Reference proteome</keyword>
<evidence type="ECO:0000313" key="3">
    <source>
        <dbReference type="Proteomes" id="UP000011083"/>
    </source>
</evidence>
<dbReference type="GeneID" id="14923928"/>
<evidence type="ECO:0000313" key="2">
    <source>
        <dbReference type="EMBL" id="ELR22961.1"/>
    </source>
</evidence>
<dbReference type="EMBL" id="KB007868">
    <property type="protein sequence ID" value="ELR22961.1"/>
    <property type="molecule type" value="Genomic_DNA"/>
</dbReference>
<feature type="compositionally biased region" description="Basic residues" evidence="1">
    <location>
        <begin position="66"/>
        <end position="84"/>
    </location>
</feature>
<evidence type="ECO:0000256" key="1">
    <source>
        <dbReference type="SAM" id="MobiDB-lite"/>
    </source>
</evidence>
<reference evidence="2 3" key="1">
    <citation type="journal article" date="2013" name="Genome Biol.">
        <title>Genome of Acanthamoeba castellanii highlights extensive lateral gene transfer and early evolution of tyrosine kinase signaling.</title>
        <authorList>
            <person name="Clarke M."/>
            <person name="Lohan A.J."/>
            <person name="Liu B."/>
            <person name="Lagkouvardos I."/>
            <person name="Roy S."/>
            <person name="Zafar N."/>
            <person name="Bertelli C."/>
            <person name="Schilde C."/>
            <person name="Kianianmomeni A."/>
            <person name="Burglin T.R."/>
            <person name="Frech C."/>
            <person name="Turcotte B."/>
            <person name="Kopec K.O."/>
            <person name="Synnott J.M."/>
            <person name="Choo C."/>
            <person name="Paponov I."/>
            <person name="Finkler A."/>
            <person name="Soon Heng Tan C."/>
            <person name="Hutchins A.P."/>
            <person name="Weinmeier T."/>
            <person name="Rattei T."/>
            <person name="Chu J.S."/>
            <person name="Gimenez G."/>
            <person name="Irimia M."/>
            <person name="Rigden D.J."/>
            <person name="Fitzpatrick D.A."/>
            <person name="Lorenzo-Morales J."/>
            <person name="Bateman A."/>
            <person name="Chiu C.H."/>
            <person name="Tang P."/>
            <person name="Hegemann P."/>
            <person name="Fromm H."/>
            <person name="Raoult D."/>
            <person name="Greub G."/>
            <person name="Miranda-Saavedra D."/>
            <person name="Chen N."/>
            <person name="Nash P."/>
            <person name="Ginger M.L."/>
            <person name="Horn M."/>
            <person name="Schaap P."/>
            <person name="Caler L."/>
            <person name="Loftus B."/>
        </authorList>
    </citation>
    <scope>NUCLEOTIDE SEQUENCE [LARGE SCALE GENOMIC DNA]</scope>
    <source>
        <strain evidence="2 3">Neff</strain>
    </source>
</reference>
<dbReference type="VEuPathDB" id="AmoebaDB:ACA1_036540"/>
<name>L8HEX9_ACACF</name>
<dbReference type="AlphaFoldDB" id="L8HEX9"/>
<protein>
    <submittedName>
        <fullName evidence="2">Uncharacterized protein</fullName>
    </submittedName>
</protein>
<dbReference type="KEGG" id="acan:ACA1_036540"/>
<dbReference type="RefSeq" id="XP_004352100.1">
    <property type="nucleotide sequence ID" value="XM_004352048.1"/>
</dbReference>
<proteinExistence type="predicted"/>
<accession>L8HEX9</accession>
<feature type="region of interest" description="Disordered" evidence="1">
    <location>
        <begin position="66"/>
        <end position="110"/>
    </location>
</feature>
<sequence>MEGLAGDNITDESEHTCGGFCNLLEMLKRCFASASAHLWVETTTTKVYFCKATHLVWFLIKKNCKQGVKPKAKAKPKPQSKKRKELPEGTTDAPMSGKEEASDDGNVDAI</sequence>
<dbReference type="Proteomes" id="UP000011083">
    <property type="component" value="Unassembled WGS sequence"/>
</dbReference>